<protein>
    <submittedName>
        <fullName evidence="1">Type II toxin-antitoxin system HicB family antitoxin</fullName>
    </submittedName>
</protein>
<dbReference type="RefSeq" id="WP_332864306.1">
    <property type="nucleotide sequence ID" value="NZ_JBAFSM010000010.1"/>
</dbReference>
<gene>
    <name evidence="1" type="ORF">V0288_06880</name>
</gene>
<dbReference type="InterPro" id="IPR051404">
    <property type="entry name" value="TA_system_antitoxin"/>
</dbReference>
<dbReference type="InterPro" id="IPR035069">
    <property type="entry name" value="TTHA1013/TTHA0281-like"/>
</dbReference>
<name>A0AAW9QNR6_9CHRO</name>
<dbReference type="EMBL" id="JBAFSM010000010">
    <property type="protein sequence ID" value="MEG3436840.1"/>
    <property type="molecule type" value="Genomic_DNA"/>
</dbReference>
<comment type="caution">
    <text evidence="1">The sequence shown here is derived from an EMBL/GenBank/DDBJ whole genome shotgun (WGS) entry which is preliminary data.</text>
</comment>
<dbReference type="AlphaFoldDB" id="A0AAW9QNR6"/>
<sequence length="75" mass="8547">MNSIQDYITVIRSDDNGTFVAYIPAIPGCHAWGKTPDEARIELANVFATIREEYEEEKREFPKNVEPIAHHADES</sequence>
<accession>A0AAW9QNR6</accession>
<keyword evidence="2" id="KW-1185">Reference proteome</keyword>
<dbReference type="Gene3D" id="3.30.160.250">
    <property type="match status" value="1"/>
</dbReference>
<proteinExistence type="predicted"/>
<dbReference type="Proteomes" id="UP001328733">
    <property type="component" value="Unassembled WGS sequence"/>
</dbReference>
<organism evidence="1 2">
    <name type="scientific">Pannus brasiliensis CCIBt3594</name>
    <dbReference type="NCBI Taxonomy" id="1427578"/>
    <lineage>
        <taxon>Bacteria</taxon>
        <taxon>Bacillati</taxon>
        <taxon>Cyanobacteriota</taxon>
        <taxon>Cyanophyceae</taxon>
        <taxon>Oscillatoriophycideae</taxon>
        <taxon>Chroococcales</taxon>
        <taxon>Microcystaceae</taxon>
        <taxon>Pannus</taxon>
    </lineage>
</organism>
<dbReference type="PANTHER" id="PTHR34504:SF4">
    <property type="entry name" value="ANTITOXIN HICB"/>
    <property type="match status" value="1"/>
</dbReference>
<dbReference type="PANTHER" id="PTHR34504">
    <property type="entry name" value="ANTITOXIN HICB"/>
    <property type="match status" value="1"/>
</dbReference>
<reference evidence="1 2" key="1">
    <citation type="submission" date="2024-01" db="EMBL/GenBank/DDBJ databases">
        <title>Genomic insights into the taxonomy and metabolism of the cyanobacterium Pannus brasiliensis CCIBt3594.</title>
        <authorList>
            <person name="Machado M."/>
            <person name="Botero N.B."/>
            <person name="Andreote A.P.D."/>
            <person name="Feitosa A.M.T."/>
            <person name="Popin R."/>
            <person name="Sivonen K."/>
            <person name="Fiore M.F."/>
        </authorList>
    </citation>
    <scope>NUCLEOTIDE SEQUENCE [LARGE SCALE GENOMIC DNA]</scope>
    <source>
        <strain evidence="1 2">CCIBt3594</strain>
    </source>
</reference>
<evidence type="ECO:0000313" key="1">
    <source>
        <dbReference type="EMBL" id="MEG3436840.1"/>
    </source>
</evidence>
<evidence type="ECO:0000313" key="2">
    <source>
        <dbReference type="Proteomes" id="UP001328733"/>
    </source>
</evidence>
<dbReference type="SUPFAM" id="SSF143100">
    <property type="entry name" value="TTHA1013/TTHA0281-like"/>
    <property type="match status" value="1"/>
</dbReference>